<comment type="caution">
    <text evidence="7">The sequence shown here is derived from an EMBL/GenBank/DDBJ whole genome shotgun (WGS) entry which is preliminary data.</text>
</comment>
<comment type="subcellular location">
    <subcellularLocation>
        <location evidence="1">Membrane</location>
        <topology evidence="1">Multi-pass membrane protein</topology>
    </subcellularLocation>
</comment>
<feature type="transmembrane region" description="Helical" evidence="6">
    <location>
        <begin position="156"/>
        <end position="179"/>
    </location>
</feature>
<feature type="transmembrane region" description="Helical" evidence="6">
    <location>
        <begin position="313"/>
        <end position="342"/>
    </location>
</feature>
<evidence type="ECO:0000256" key="2">
    <source>
        <dbReference type="ARBA" id="ARBA00009773"/>
    </source>
</evidence>
<feature type="transmembrane region" description="Helical" evidence="6">
    <location>
        <begin position="25"/>
        <end position="42"/>
    </location>
</feature>
<reference evidence="8" key="1">
    <citation type="submission" date="2017-05" db="EMBL/GenBank/DDBJ databases">
        <authorList>
            <person name="Sharma S."/>
            <person name="Sidhu C."/>
            <person name="Pinnaka A.K."/>
        </authorList>
    </citation>
    <scope>NUCLEOTIDE SEQUENCE [LARGE SCALE GENOMIC DNA]</scope>
    <source>
        <strain evidence="8">AK93</strain>
    </source>
</reference>
<dbReference type="InterPro" id="IPR002549">
    <property type="entry name" value="AI-2E-like"/>
</dbReference>
<keyword evidence="8" id="KW-1185">Reference proteome</keyword>
<evidence type="ECO:0000256" key="1">
    <source>
        <dbReference type="ARBA" id="ARBA00004141"/>
    </source>
</evidence>
<feature type="transmembrane region" description="Helical" evidence="6">
    <location>
        <begin position="253"/>
        <end position="273"/>
    </location>
</feature>
<comment type="similarity">
    <text evidence="2">Belongs to the autoinducer-2 exporter (AI-2E) (TC 2.A.86) family.</text>
</comment>
<gene>
    <name evidence="7" type="ORF">CAL65_18290</name>
</gene>
<sequence>MVVACGRGVLIVGISDQSRSFAQRVLIAAGLIALVALFIYFLGQLIDVLLLAFAGVLIAVAIDGLTRLVMRYLPLSRAWALLSALAGILLLIGGFGALIGPQIAEQLPQLVRQLPEAVREVTQALRQLPGGENLLREAEQPAQFLNEEMLARLGGVFSSVAGAFAGLLIMALFAIYIALNPKTYVEQVLRLLPKQRRTRVAEVAAAQGQTLRLWLLSRLVSMVFVGAATAIGLSVLGVPLALTLGLISGVLTFIPYLGPILAAIPTVLVALLVSPQLAMYAALLYFAVEAVESNLLYPLIAKGVVHLPPAYTLIIQLAGGAVAGLPGIILATPLAVVAVVAVQMLYIQDVLGEDVEVLGES</sequence>
<evidence type="ECO:0000313" key="7">
    <source>
        <dbReference type="EMBL" id="RFA33114.1"/>
    </source>
</evidence>
<evidence type="ECO:0008006" key="9">
    <source>
        <dbReference type="Google" id="ProtNLM"/>
    </source>
</evidence>
<dbReference type="GO" id="GO:0055085">
    <property type="term" value="P:transmembrane transport"/>
    <property type="evidence" value="ECO:0007669"/>
    <property type="project" value="TreeGrafter"/>
</dbReference>
<accession>A0A3E0WJI9</accession>
<dbReference type="GO" id="GO:0016020">
    <property type="term" value="C:membrane"/>
    <property type="evidence" value="ECO:0007669"/>
    <property type="project" value="UniProtKB-SubCell"/>
</dbReference>
<keyword evidence="3 6" id="KW-0812">Transmembrane</keyword>
<dbReference type="Proteomes" id="UP000256763">
    <property type="component" value="Unassembled WGS sequence"/>
</dbReference>
<dbReference type="EMBL" id="NFZW01000023">
    <property type="protein sequence ID" value="RFA33114.1"/>
    <property type="molecule type" value="Genomic_DNA"/>
</dbReference>
<dbReference type="AlphaFoldDB" id="A0A3E0WJI9"/>
<keyword evidence="5 6" id="KW-0472">Membrane</keyword>
<evidence type="ECO:0000313" key="8">
    <source>
        <dbReference type="Proteomes" id="UP000256763"/>
    </source>
</evidence>
<dbReference type="PANTHER" id="PTHR21716">
    <property type="entry name" value="TRANSMEMBRANE PROTEIN"/>
    <property type="match status" value="1"/>
</dbReference>
<organism evidence="7 8">
    <name type="scientific">Alkalilimnicola ehrlichii</name>
    <dbReference type="NCBI Taxonomy" id="351052"/>
    <lineage>
        <taxon>Bacteria</taxon>
        <taxon>Pseudomonadati</taxon>
        <taxon>Pseudomonadota</taxon>
        <taxon>Gammaproteobacteria</taxon>
        <taxon>Chromatiales</taxon>
        <taxon>Ectothiorhodospiraceae</taxon>
        <taxon>Alkalilimnicola</taxon>
    </lineage>
</organism>
<proteinExistence type="inferred from homology"/>
<protein>
    <recommendedName>
        <fullName evidence="9">AI-2E family transporter</fullName>
    </recommendedName>
</protein>
<evidence type="ECO:0000256" key="5">
    <source>
        <dbReference type="ARBA" id="ARBA00023136"/>
    </source>
</evidence>
<dbReference type="OrthoDB" id="5761230at2"/>
<feature type="transmembrane region" description="Helical" evidence="6">
    <location>
        <begin position="78"/>
        <end position="99"/>
    </location>
</feature>
<feature type="transmembrane region" description="Helical" evidence="6">
    <location>
        <begin position="280"/>
        <end position="301"/>
    </location>
</feature>
<feature type="transmembrane region" description="Helical" evidence="6">
    <location>
        <begin position="48"/>
        <end position="66"/>
    </location>
</feature>
<evidence type="ECO:0000256" key="4">
    <source>
        <dbReference type="ARBA" id="ARBA00022989"/>
    </source>
</evidence>
<feature type="transmembrane region" description="Helical" evidence="6">
    <location>
        <begin position="219"/>
        <end position="247"/>
    </location>
</feature>
<evidence type="ECO:0000256" key="6">
    <source>
        <dbReference type="SAM" id="Phobius"/>
    </source>
</evidence>
<dbReference type="PANTHER" id="PTHR21716:SF62">
    <property type="entry name" value="TRANSPORT PROTEIN YDBI-RELATED"/>
    <property type="match status" value="1"/>
</dbReference>
<dbReference type="Pfam" id="PF01594">
    <property type="entry name" value="AI-2E_transport"/>
    <property type="match status" value="1"/>
</dbReference>
<evidence type="ECO:0000256" key="3">
    <source>
        <dbReference type="ARBA" id="ARBA00022692"/>
    </source>
</evidence>
<keyword evidence="4 6" id="KW-1133">Transmembrane helix</keyword>
<name>A0A3E0WJI9_9GAMM</name>